<name>A0A1R3KIJ0_COCAP</name>
<dbReference type="Proteomes" id="UP000188268">
    <property type="component" value="Unassembled WGS sequence"/>
</dbReference>
<dbReference type="PANTHER" id="PTHR37292">
    <property type="entry name" value="VNG6097C"/>
    <property type="match status" value="1"/>
</dbReference>
<reference evidence="1 2" key="1">
    <citation type="submission" date="2013-09" db="EMBL/GenBank/DDBJ databases">
        <title>Corchorus capsularis genome sequencing.</title>
        <authorList>
            <person name="Alam M."/>
            <person name="Haque M.S."/>
            <person name="Islam M.S."/>
            <person name="Emdad E.M."/>
            <person name="Islam M.M."/>
            <person name="Ahmed B."/>
            <person name="Halim A."/>
            <person name="Hossen Q.M.M."/>
            <person name="Hossain M.Z."/>
            <person name="Ahmed R."/>
            <person name="Khan M.M."/>
            <person name="Islam R."/>
            <person name="Rashid M.M."/>
            <person name="Khan S.A."/>
            <person name="Rahman M.S."/>
            <person name="Alam M."/>
        </authorList>
    </citation>
    <scope>NUCLEOTIDE SEQUENCE [LARGE SCALE GENOMIC DNA]</scope>
    <source>
        <strain evidence="2">cv. CVL-1</strain>
        <tissue evidence="1">Whole seedling</tissue>
    </source>
</reference>
<evidence type="ECO:0000313" key="2">
    <source>
        <dbReference type="Proteomes" id="UP000188268"/>
    </source>
</evidence>
<protein>
    <recommendedName>
        <fullName evidence="3">DUF1524 domain-containing protein</fullName>
    </recommendedName>
</protein>
<dbReference type="AlphaFoldDB" id="A0A1R3KIJ0"/>
<gene>
    <name evidence="1" type="ORF">CCACVL1_01408</name>
</gene>
<keyword evidence="2" id="KW-1185">Reference proteome</keyword>
<dbReference type="Gramene" id="OMP06902">
    <property type="protein sequence ID" value="OMP06902"/>
    <property type="gene ID" value="CCACVL1_01408"/>
</dbReference>
<evidence type="ECO:0000313" key="1">
    <source>
        <dbReference type="EMBL" id="OMP06902.1"/>
    </source>
</evidence>
<proteinExistence type="predicted"/>
<dbReference type="EMBL" id="AWWV01004734">
    <property type="protein sequence ID" value="OMP06902.1"/>
    <property type="molecule type" value="Genomic_DNA"/>
</dbReference>
<sequence>MQGVKEFRVVKLQRILEHYGQVEAELESRNVKYEHPMRQHLRRFLAIFGSYRLSLIELNGIQVSEVCQIFERVNKEGQPLSIFDIVVAKTYRPADAQTPAFLSARTMLAVLVRRQFPDCGVDNITERYLSQLQAKHIEAIWKDATEAFRNTFKFLHQTLNLIGPGLVPFRYLYMVLAAYFSVASNLTMRCSSELTGEKPIDSFKVLDLDRANLRTASYNSKSRLYRAVVGFYASHEPLNWEAPYAKVLTTAYYQATDKPNLHHIFPRNFVENAAGGAELLGKDRVDSLMNIAYLTQLTNLVISDQNPVDYLKPFVEAAGFDQVLESHLLGPE</sequence>
<dbReference type="PANTHER" id="PTHR37292:SF2">
    <property type="entry name" value="DUF262 DOMAIN-CONTAINING PROTEIN"/>
    <property type="match status" value="1"/>
</dbReference>
<feature type="non-terminal residue" evidence="1">
    <location>
        <position position="332"/>
    </location>
</feature>
<comment type="caution">
    <text evidence="1">The sequence shown here is derived from an EMBL/GenBank/DDBJ whole genome shotgun (WGS) entry which is preliminary data.</text>
</comment>
<evidence type="ECO:0008006" key="3">
    <source>
        <dbReference type="Google" id="ProtNLM"/>
    </source>
</evidence>
<organism evidence="1 2">
    <name type="scientific">Corchorus capsularis</name>
    <name type="common">Jute</name>
    <dbReference type="NCBI Taxonomy" id="210143"/>
    <lineage>
        <taxon>Eukaryota</taxon>
        <taxon>Viridiplantae</taxon>
        <taxon>Streptophyta</taxon>
        <taxon>Embryophyta</taxon>
        <taxon>Tracheophyta</taxon>
        <taxon>Spermatophyta</taxon>
        <taxon>Magnoliopsida</taxon>
        <taxon>eudicotyledons</taxon>
        <taxon>Gunneridae</taxon>
        <taxon>Pentapetalae</taxon>
        <taxon>rosids</taxon>
        <taxon>malvids</taxon>
        <taxon>Malvales</taxon>
        <taxon>Malvaceae</taxon>
        <taxon>Grewioideae</taxon>
        <taxon>Apeibeae</taxon>
        <taxon>Corchorus</taxon>
    </lineage>
</organism>
<accession>A0A1R3KIJ0</accession>